<evidence type="ECO:0000259" key="2">
    <source>
        <dbReference type="Pfam" id="PF03432"/>
    </source>
</evidence>
<gene>
    <name evidence="3" type="ORF">COW36_03480</name>
</gene>
<accession>A0A2M7G9H5</accession>
<reference evidence="3 4" key="1">
    <citation type="submission" date="2017-09" db="EMBL/GenBank/DDBJ databases">
        <title>Depth-based differentiation of microbial function through sediment-hosted aquifers and enrichment of novel symbionts in the deep terrestrial subsurface.</title>
        <authorList>
            <person name="Probst A.J."/>
            <person name="Ladd B."/>
            <person name="Jarett J.K."/>
            <person name="Geller-Mcgrath D.E."/>
            <person name="Sieber C.M."/>
            <person name="Emerson J.B."/>
            <person name="Anantharaman K."/>
            <person name="Thomas B.C."/>
            <person name="Malmstrom R."/>
            <person name="Stieglmeier M."/>
            <person name="Klingl A."/>
            <person name="Woyke T."/>
            <person name="Ryan C.M."/>
            <person name="Banfield J.F."/>
        </authorList>
    </citation>
    <scope>NUCLEOTIDE SEQUENCE [LARGE SCALE GENOMIC DNA]</scope>
    <source>
        <strain evidence="3">CG17_big_fil_post_rev_8_21_14_2_50_48_46</strain>
    </source>
</reference>
<dbReference type="InterPro" id="IPR005094">
    <property type="entry name" value="Endonuclease_MobA/VirD2"/>
</dbReference>
<feature type="region of interest" description="Disordered" evidence="1">
    <location>
        <begin position="306"/>
        <end position="340"/>
    </location>
</feature>
<evidence type="ECO:0000313" key="4">
    <source>
        <dbReference type="Proteomes" id="UP000231019"/>
    </source>
</evidence>
<feature type="region of interest" description="Disordered" evidence="1">
    <location>
        <begin position="372"/>
        <end position="479"/>
    </location>
</feature>
<evidence type="ECO:0000313" key="3">
    <source>
        <dbReference type="EMBL" id="PIW18772.1"/>
    </source>
</evidence>
<dbReference type="EMBL" id="PFFQ01000011">
    <property type="protein sequence ID" value="PIW18772.1"/>
    <property type="molecule type" value="Genomic_DNA"/>
</dbReference>
<proteinExistence type="predicted"/>
<dbReference type="AlphaFoldDB" id="A0A2M7G9H5"/>
<dbReference type="Pfam" id="PF03432">
    <property type="entry name" value="Relaxase"/>
    <property type="match status" value="1"/>
</dbReference>
<sequence length="479" mass="56432">MIIKSLSRKSDSYDQLVAYMQQGSHADFTVYHNVYRTQDSGKIIEEFESMGGQLPQRKNGNMLYHEILSLKRQEGIDLEEQKHALYAMVQEYLQERASGQLGYGCMHIEKEHLHMHLMLSPNRIDRPSRRVRLTKAQLWDIQGRMEMFLQERWPQLRERSLYSRSAPPAFKKKDREFQLEQRTGKPSVKSQVKEKLQVVLEQSTSQTSFKKHLDELDMQLVIRGKNPVIVATGRRYRLQTLGLLPAYERLLVLDGLAQQMKSHNNPIVRPQETNQESSSPASQVKTVTETQTPVPVLDAPTVHTPVKDEELSHKKSTPLFEQNREPSRPIESPKVPAVSEKTGVWQKLRETANKAQTVIKEFRGEFHESLEKYAQSKEPKMHSREEFRMPPREKETEERLARLKKAREKEQPQRTEPRRDKEPHSSHRQESQKADQNRALRKEQPKQREDRESQERLNRLRKAREQRSRNDRQRDFERD</sequence>
<name>A0A2M7G9H5_9BACT</name>
<feature type="domain" description="MobA/VirD2-like nuclease" evidence="2">
    <location>
        <begin position="29"/>
        <end position="131"/>
    </location>
</feature>
<evidence type="ECO:0000256" key="1">
    <source>
        <dbReference type="SAM" id="MobiDB-lite"/>
    </source>
</evidence>
<feature type="region of interest" description="Disordered" evidence="1">
    <location>
        <begin position="266"/>
        <end position="292"/>
    </location>
</feature>
<protein>
    <recommendedName>
        <fullName evidence="2">MobA/VirD2-like nuclease domain-containing protein</fullName>
    </recommendedName>
</protein>
<organism evidence="3 4">
    <name type="scientific">bacterium (Candidatus Blackallbacteria) CG17_big_fil_post_rev_8_21_14_2_50_48_46</name>
    <dbReference type="NCBI Taxonomy" id="2014261"/>
    <lineage>
        <taxon>Bacteria</taxon>
        <taxon>Candidatus Blackallbacteria</taxon>
    </lineage>
</organism>
<dbReference type="Proteomes" id="UP000231019">
    <property type="component" value="Unassembled WGS sequence"/>
</dbReference>
<comment type="caution">
    <text evidence="3">The sequence shown here is derived from an EMBL/GenBank/DDBJ whole genome shotgun (WGS) entry which is preliminary data.</text>
</comment>